<dbReference type="GO" id="GO:0008013">
    <property type="term" value="F:beta-catenin binding"/>
    <property type="evidence" value="ECO:0007669"/>
    <property type="project" value="TreeGrafter"/>
</dbReference>
<dbReference type="PANTHER" id="PTHR18914:SF9">
    <property type="entry name" value="CATENIN ALPHA"/>
    <property type="match status" value="1"/>
</dbReference>
<dbReference type="AlphaFoldDB" id="A0A183AVQ8"/>
<keyword evidence="3" id="KW-0963">Cytoplasm</keyword>
<name>A0A183AVQ8_9TREM</name>
<dbReference type="GO" id="GO:0098609">
    <property type="term" value="P:cell-cell adhesion"/>
    <property type="evidence" value="ECO:0007669"/>
    <property type="project" value="TreeGrafter"/>
</dbReference>
<feature type="compositionally biased region" description="Acidic residues" evidence="4">
    <location>
        <begin position="197"/>
        <end position="216"/>
    </location>
</feature>
<dbReference type="GO" id="GO:0016342">
    <property type="term" value="C:catenin complex"/>
    <property type="evidence" value="ECO:0007669"/>
    <property type="project" value="TreeGrafter"/>
</dbReference>
<dbReference type="WBParaSite" id="ECPE_0001107701-mRNA-1">
    <property type="protein sequence ID" value="ECPE_0001107701-mRNA-1"/>
    <property type="gene ID" value="ECPE_0001107701"/>
</dbReference>
<dbReference type="GO" id="GO:0051015">
    <property type="term" value="F:actin filament binding"/>
    <property type="evidence" value="ECO:0007669"/>
    <property type="project" value="InterPro"/>
</dbReference>
<dbReference type="GO" id="GO:0016477">
    <property type="term" value="P:cell migration"/>
    <property type="evidence" value="ECO:0007669"/>
    <property type="project" value="TreeGrafter"/>
</dbReference>
<evidence type="ECO:0000313" key="5">
    <source>
        <dbReference type="WBParaSite" id="ECPE_0001107701-mRNA-1"/>
    </source>
</evidence>
<dbReference type="GO" id="GO:0005737">
    <property type="term" value="C:cytoplasm"/>
    <property type="evidence" value="ECO:0007669"/>
    <property type="project" value="UniProtKB-SubCell"/>
</dbReference>
<comment type="similarity">
    <text evidence="2">Belongs to the vinculin/alpha-catenin family.</text>
</comment>
<dbReference type="InterPro" id="IPR006077">
    <property type="entry name" value="Vinculin/catenin"/>
</dbReference>
<evidence type="ECO:0000256" key="1">
    <source>
        <dbReference type="ARBA" id="ARBA00004496"/>
    </source>
</evidence>
<evidence type="ECO:0000256" key="3">
    <source>
        <dbReference type="ARBA" id="ARBA00022490"/>
    </source>
</evidence>
<dbReference type="GO" id="GO:0005912">
    <property type="term" value="C:adherens junction"/>
    <property type="evidence" value="ECO:0007669"/>
    <property type="project" value="TreeGrafter"/>
</dbReference>
<dbReference type="PANTHER" id="PTHR18914">
    <property type="entry name" value="ALPHA CATENIN"/>
    <property type="match status" value="1"/>
</dbReference>
<evidence type="ECO:0000256" key="2">
    <source>
        <dbReference type="ARBA" id="ARBA00008376"/>
    </source>
</evidence>
<dbReference type="Gene3D" id="1.20.120.230">
    <property type="entry name" value="Alpha-catenin/vinculin-like"/>
    <property type="match status" value="1"/>
</dbReference>
<dbReference type="InterPro" id="IPR036723">
    <property type="entry name" value="Alpha-catenin/vinculin-like_sf"/>
</dbReference>
<evidence type="ECO:0000256" key="4">
    <source>
        <dbReference type="SAM" id="MobiDB-lite"/>
    </source>
</evidence>
<dbReference type="SUPFAM" id="SSF47220">
    <property type="entry name" value="alpha-catenin/vinculin-like"/>
    <property type="match status" value="1"/>
</dbReference>
<sequence>LNYFIPRTYCRTESKTRLFVQHRDALHQTNRVKLIELNREWIRVFLWCIKCVQLKHHVIHIALLGPGYSLRYTFRSFFLQAAQNISEYGQRLDRLCRDIANLCPDSASRRDLLAYLQRVTLHCHQLNITSRVKAGVQVENSAALIQAARNLMTAVVLTVKESYIASTKYRDPAGQNRPVVRWRMRAPAKKPLITPDTDWDELGPELNDDHEEDEDDNLIRSSRSRSVRRSDALSELAEFDHPLTPVPRYGVR</sequence>
<dbReference type="Pfam" id="PF01044">
    <property type="entry name" value="Vinculin"/>
    <property type="match status" value="1"/>
</dbReference>
<feature type="region of interest" description="Disordered" evidence="4">
    <location>
        <begin position="191"/>
        <end position="252"/>
    </location>
</feature>
<reference evidence="5" key="1">
    <citation type="submission" date="2016-06" db="UniProtKB">
        <authorList>
            <consortium name="WormBaseParasite"/>
        </authorList>
    </citation>
    <scope>IDENTIFICATION</scope>
</reference>
<protein>
    <submittedName>
        <fullName evidence="5">Tegument protein UL46</fullName>
    </submittedName>
</protein>
<proteinExistence type="inferred from homology"/>
<organism evidence="5">
    <name type="scientific">Echinostoma caproni</name>
    <dbReference type="NCBI Taxonomy" id="27848"/>
    <lineage>
        <taxon>Eukaryota</taxon>
        <taxon>Metazoa</taxon>
        <taxon>Spiralia</taxon>
        <taxon>Lophotrochozoa</taxon>
        <taxon>Platyhelminthes</taxon>
        <taxon>Trematoda</taxon>
        <taxon>Digenea</taxon>
        <taxon>Plagiorchiida</taxon>
        <taxon>Echinostomata</taxon>
        <taxon>Echinostomatoidea</taxon>
        <taxon>Echinostomatidae</taxon>
        <taxon>Echinostoma</taxon>
    </lineage>
</organism>
<accession>A0A183AVQ8</accession>
<comment type="subcellular location">
    <subcellularLocation>
        <location evidence="1">Cytoplasm</location>
    </subcellularLocation>
</comment>